<keyword evidence="2" id="KW-1133">Transmembrane helix</keyword>
<dbReference type="HOGENOM" id="CLU_1906521_0_0_1"/>
<dbReference type="eggNOG" id="ENOG502R929">
    <property type="taxonomic scope" value="Eukaryota"/>
</dbReference>
<feature type="transmembrane region" description="Helical" evidence="2">
    <location>
        <begin position="41"/>
        <end position="61"/>
    </location>
</feature>
<evidence type="ECO:0000313" key="4">
    <source>
        <dbReference type="Proteomes" id="UP000016801"/>
    </source>
</evidence>
<evidence type="ECO:0000256" key="2">
    <source>
        <dbReference type="SAM" id="Phobius"/>
    </source>
</evidence>
<organism evidence="3 4">
    <name type="scientific">Claviceps purpurea (strain 20.1)</name>
    <name type="common">Ergot fungus</name>
    <name type="synonym">Sphacelia segetum</name>
    <dbReference type="NCBI Taxonomy" id="1111077"/>
    <lineage>
        <taxon>Eukaryota</taxon>
        <taxon>Fungi</taxon>
        <taxon>Dikarya</taxon>
        <taxon>Ascomycota</taxon>
        <taxon>Pezizomycotina</taxon>
        <taxon>Sordariomycetes</taxon>
        <taxon>Hypocreomycetidae</taxon>
        <taxon>Hypocreales</taxon>
        <taxon>Clavicipitaceae</taxon>
        <taxon>Claviceps</taxon>
    </lineage>
</organism>
<reference evidence="3 4" key="1">
    <citation type="journal article" date="2013" name="PLoS Genet.">
        <title>Plant-symbiotic fungi as chemical engineers: Multi-genome analysis of the Clavicipitaceae reveals dynamics of alkaloid loci.</title>
        <authorList>
            <person name="Schardl C.L."/>
            <person name="Young C.A."/>
            <person name="Hesse U."/>
            <person name="Amyotte S.G."/>
            <person name="Andreeva K."/>
            <person name="Calie P.J."/>
            <person name="Fleetwood D.J."/>
            <person name="Haws D.C."/>
            <person name="Moore N."/>
            <person name="Oeser B."/>
            <person name="Panaccione D.G."/>
            <person name="Schweri K.K."/>
            <person name="Voisey C.R."/>
            <person name="Farman M.L."/>
            <person name="Jaromczyk J.W."/>
            <person name="Roe B.A."/>
            <person name="O'Sullivan D.M."/>
            <person name="Scott B."/>
            <person name="Tudzynski P."/>
            <person name="An Z."/>
            <person name="Arnaoudova E.G."/>
            <person name="Bullock C.T."/>
            <person name="Charlton N.D."/>
            <person name="Chen L."/>
            <person name="Cox M."/>
            <person name="Dinkins R.D."/>
            <person name="Florea S."/>
            <person name="Glenn A.E."/>
            <person name="Gordon A."/>
            <person name="Gueldener U."/>
            <person name="Harris D.R."/>
            <person name="Hollin W."/>
            <person name="Jaromczyk J."/>
            <person name="Johnson R.D."/>
            <person name="Khan A.K."/>
            <person name="Leistner E."/>
            <person name="Leuchtmann A."/>
            <person name="Li C."/>
            <person name="Liu J."/>
            <person name="Liu J."/>
            <person name="Liu M."/>
            <person name="Mace W."/>
            <person name="Machado C."/>
            <person name="Nagabhyru P."/>
            <person name="Pan J."/>
            <person name="Schmid J."/>
            <person name="Sugawara K."/>
            <person name="Steiner U."/>
            <person name="Takach J.E."/>
            <person name="Tanaka E."/>
            <person name="Webb J.S."/>
            <person name="Wilson E.V."/>
            <person name="Wiseman J.L."/>
            <person name="Yoshida R."/>
            <person name="Zeng Z."/>
        </authorList>
    </citation>
    <scope>NUCLEOTIDE SEQUENCE [LARGE SCALE GENOMIC DNA]</scope>
    <source>
        <strain evidence="3 4">20.1</strain>
    </source>
</reference>
<dbReference type="OrthoDB" id="2141050at2759"/>
<keyword evidence="2" id="KW-0812">Transmembrane</keyword>
<keyword evidence="4" id="KW-1185">Reference proteome</keyword>
<protein>
    <recommendedName>
        <fullName evidence="5">NADH2 dehydrogenase (Ubiquinone) 14K chain</fullName>
    </recommendedName>
</protein>
<sequence length="133" mass="15170">MTDPIPRTNPHVNSAPGKSPNLSKTTPLTPTRRAATQSPTMAYITAFWGVFGLATRFWQLGIQRRPFISKPELWIYPCYGLTGLAVGYWLEGVQGKQETCLNERKAFYLQKRKEMVEREREKREVGGQEAAMH</sequence>
<evidence type="ECO:0008006" key="5">
    <source>
        <dbReference type="Google" id="ProtNLM"/>
    </source>
</evidence>
<dbReference type="Proteomes" id="UP000016801">
    <property type="component" value="Unassembled WGS sequence"/>
</dbReference>
<evidence type="ECO:0000313" key="3">
    <source>
        <dbReference type="EMBL" id="CCE27785.1"/>
    </source>
</evidence>
<evidence type="ECO:0000256" key="1">
    <source>
        <dbReference type="SAM" id="MobiDB-lite"/>
    </source>
</evidence>
<dbReference type="AlphaFoldDB" id="M1W2N4"/>
<keyword evidence="2" id="KW-0472">Membrane</keyword>
<dbReference type="VEuPathDB" id="FungiDB:CPUR_01259"/>
<name>M1W2N4_CLAP2</name>
<gene>
    <name evidence="3" type="ORF">CPUR_01259</name>
</gene>
<feature type="region of interest" description="Disordered" evidence="1">
    <location>
        <begin position="1"/>
        <end position="36"/>
    </location>
</feature>
<feature type="compositionally biased region" description="Low complexity" evidence="1">
    <location>
        <begin position="25"/>
        <end position="36"/>
    </location>
</feature>
<dbReference type="STRING" id="1111077.M1W2N4"/>
<dbReference type="PANTHER" id="PTHR39218:SF1">
    <property type="entry name" value="OXIDOREDUCTASE 14 KDA SUBUNIT, PUTATIVE (AFU_ORTHOLOGUE AFUA_1G12110)-RELATED"/>
    <property type="match status" value="1"/>
</dbReference>
<comment type="caution">
    <text evidence="3">The sequence shown here is derived from an EMBL/GenBank/DDBJ whole genome shotgun (WGS) entry which is preliminary data.</text>
</comment>
<accession>M1W2N4</accession>
<proteinExistence type="predicted"/>
<dbReference type="EMBL" id="CAGA01000005">
    <property type="protein sequence ID" value="CCE27785.1"/>
    <property type="molecule type" value="Genomic_DNA"/>
</dbReference>
<feature type="transmembrane region" description="Helical" evidence="2">
    <location>
        <begin position="73"/>
        <end position="90"/>
    </location>
</feature>
<dbReference type="PANTHER" id="PTHR39218">
    <property type="entry name" value="OXIDOREDUCTASE 14 KDA SUBUNIT, PUTATIVE (AFU_ORTHOLOGUE AFUA_1G12110)-RELATED"/>
    <property type="match status" value="1"/>
</dbReference>